<dbReference type="PROSITE" id="PS51173">
    <property type="entry name" value="CBM2"/>
    <property type="match status" value="1"/>
</dbReference>
<accession>B3PGW4</accession>
<dbReference type="Pfam" id="PF00553">
    <property type="entry name" value="CBM_2"/>
    <property type="match status" value="1"/>
</dbReference>
<dbReference type="SUPFAM" id="SSF49384">
    <property type="entry name" value="Carbohydrate-binding domain"/>
    <property type="match status" value="1"/>
</dbReference>
<dbReference type="PROSITE" id="PS50853">
    <property type="entry name" value="FN3"/>
    <property type="match status" value="1"/>
</dbReference>
<dbReference type="AlphaFoldDB" id="B3PGW4"/>
<keyword evidence="1 6" id="KW-0732">Signal</keyword>
<dbReference type="GO" id="GO:0005975">
    <property type="term" value="P:carbohydrate metabolic process"/>
    <property type="evidence" value="ECO:0007669"/>
    <property type="project" value="InterPro"/>
</dbReference>
<dbReference type="SMART" id="SM00637">
    <property type="entry name" value="CBD_II"/>
    <property type="match status" value="1"/>
</dbReference>
<reference evidence="9 10" key="1">
    <citation type="journal article" date="2008" name="J. Bacteriol.">
        <title>Insights into plant cell wall degradation from the genome sequence of the soil bacterium Cellvibrio japonicus.</title>
        <authorList>
            <person name="Deboy R.T."/>
            <person name="Mongodin E.F."/>
            <person name="Fouts D.E."/>
            <person name="Tailford L.E."/>
            <person name="Khouri H."/>
            <person name="Emerson J.B."/>
            <person name="Mohamoud Y."/>
            <person name="Watkins K."/>
            <person name="Henrissat B."/>
            <person name="Gilbert H.J."/>
            <person name="Nelson K.E."/>
        </authorList>
    </citation>
    <scope>NUCLEOTIDE SEQUENCE [LARGE SCALE GENOMIC DNA]</scope>
    <source>
        <strain evidence="9 10">Ueda107</strain>
    </source>
</reference>
<dbReference type="InterPro" id="IPR028994">
    <property type="entry name" value="Integrin_alpha_N"/>
</dbReference>
<feature type="signal peptide" evidence="6">
    <location>
        <begin position="1"/>
        <end position="46"/>
    </location>
</feature>
<dbReference type="InterPro" id="IPR008965">
    <property type="entry name" value="CBM2/CBM3_carb-bd_dom_sf"/>
</dbReference>
<dbReference type="EMBL" id="CP000934">
    <property type="protein sequence ID" value="ACE83155.1"/>
    <property type="molecule type" value="Genomic_DNA"/>
</dbReference>
<evidence type="ECO:0000259" key="8">
    <source>
        <dbReference type="PROSITE" id="PS51173"/>
    </source>
</evidence>
<dbReference type="Pfam" id="PF18370">
    <property type="entry name" value="RGI_lyase"/>
    <property type="match status" value="1"/>
</dbReference>
<dbReference type="Proteomes" id="UP000001036">
    <property type="component" value="Chromosome"/>
</dbReference>
<dbReference type="InterPro" id="IPR041624">
    <property type="entry name" value="RGI_lyase"/>
</dbReference>
<keyword evidence="2" id="KW-0378">Hydrolase</keyword>
<keyword evidence="10" id="KW-1185">Reference proteome</keyword>
<dbReference type="Gene3D" id="2.60.40.290">
    <property type="match status" value="1"/>
</dbReference>
<dbReference type="eggNOG" id="COG2730">
    <property type="taxonomic scope" value="Bacteria"/>
</dbReference>
<dbReference type="GO" id="GO:0016829">
    <property type="term" value="F:lyase activity"/>
    <property type="evidence" value="ECO:0007669"/>
    <property type="project" value="UniProtKB-KW"/>
</dbReference>
<dbReference type="InterPro" id="IPR001919">
    <property type="entry name" value="CBD2"/>
</dbReference>
<dbReference type="CAZy" id="PL11">
    <property type="family name" value="Polysaccharide Lyase Family 11"/>
</dbReference>
<feature type="chain" id="PRO_5002796594" evidence="6">
    <location>
        <begin position="47"/>
        <end position="881"/>
    </location>
</feature>
<protein>
    <submittedName>
        <fullName evidence="9">Rhamnogalacturonan lyase, rgl11A</fullName>
        <ecNumber evidence="9">4.2.2.-</ecNumber>
    </submittedName>
</protein>
<dbReference type="PANTHER" id="PTHR43118">
    <property type="entry name" value="RHAMNOGALACTURONAN LYASE (EUROFUNG)"/>
    <property type="match status" value="1"/>
</dbReference>
<keyword evidence="3" id="KW-1015">Disulfide bond</keyword>
<keyword evidence="5" id="KW-0326">Glycosidase</keyword>
<gene>
    <name evidence="9" type="primary">rgl11A</name>
    <name evidence="9" type="ordered locus">CJA_3559</name>
</gene>
<dbReference type="Gene3D" id="2.60.40.10">
    <property type="entry name" value="Immunoglobulins"/>
    <property type="match status" value="2"/>
</dbReference>
<dbReference type="CAZy" id="CBM2">
    <property type="family name" value="Carbohydrate-Binding Module Family 2"/>
</dbReference>
<dbReference type="InterPro" id="IPR049366">
    <property type="entry name" value="RGL11_C"/>
</dbReference>
<dbReference type="PANTHER" id="PTHR43118:SF1">
    <property type="entry name" value="RHAMNOGALACTURONAN LYASE (EUROFUNG)"/>
    <property type="match status" value="1"/>
</dbReference>
<dbReference type="EC" id="4.2.2.-" evidence="9"/>
<evidence type="ECO:0000256" key="2">
    <source>
        <dbReference type="ARBA" id="ARBA00022801"/>
    </source>
</evidence>
<dbReference type="eggNOG" id="COG3866">
    <property type="taxonomic scope" value="Bacteria"/>
</dbReference>
<evidence type="ECO:0000259" key="7">
    <source>
        <dbReference type="PROSITE" id="PS50853"/>
    </source>
</evidence>
<dbReference type="eggNOG" id="COG5297">
    <property type="taxonomic scope" value="Bacteria"/>
</dbReference>
<dbReference type="InterPro" id="IPR003961">
    <property type="entry name" value="FN3_dom"/>
</dbReference>
<dbReference type="Pfam" id="PF21348">
    <property type="entry name" value="RGL11_C"/>
    <property type="match status" value="1"/>
</dbReference>
<dbReference type="InterPro" id="IPR012291">
    <property type="entry name" value="CBM2_carb-bd_dom_sf"/>
</dbReference>
<dbReference type="KEGG" id="cja:CJA_3559"/>
<dbReference type="RefSeq" id="WP_012489134.1">
    <property type="nucleotide sequence ID" value="NC_010995.1"/>
</dbReference>
<dbReference type="SUPFAM" id="SSF69318">
    <property type="entry name" value="Integrin alpha N-terminal domain"/>
    <property type="match status" value="1"/>
</dbReference>
<organism evidence="9 10">
    <name type="scientific">Cellvibrio japonicus (strain Ueda107)</name>
    <name type="common">Pseudomonas fluorescens subsp. cellulosa</name>
    <dbReference type="NCBI Taxonomy" id="498211"/>
    <lineage>
        <taxon>Bacteria</taxon>
        <taxon>Pseudomonadati</taxon>
        <taxon>Pseudomonadota</taxon>
        <taxon>Gammaproteobacteria</taxon>
        <taxon>Cellvibrionales</taxon>
        <taxon>Cellvibrionaceae</taxon>
        <taxon>Cellvibrio</taxon>
    </lineage>
</organism>
<evidence type="ECO:0000256" key="6">
    <source>
        <dbReference type="SAM" id="SignalP"/>
    </source>
</evidence>
<evidence type="ECO:0000256" key="5">
    <source>
        <dbReference type="ARBA" id="ARBA00023295"/>
    </source>
</evidence>
<keyword evidence="9" id="KW-0456">Lyase</keyword>
<evidence type="ECO:0000313" key="10">
    <source>
        <dbReference type="Proteomes" id="UP000001036"/>
    </source>
</evidence>
<evidence type="ECO:0000256" key="3">
    <source>
        <dbReference type="ARBA" id="ARBA00023157"/>
    </source>
</evidence>
<evidence type="ECO:0000313" key="9">
    <source>
        <dbReference type="EMBL" id="ACE83155.1"/>
    </source>
</evidence>
<dbReference type="PROSITE" id="PS00561">
    <property type="entry name" value="CBM2_A"/>
    <property type="match status" value="1"/>
</dbReference>
<evidence type="ECO:0000256" key="1">
    <source>
        <dbReference type="ARBA" id="ARBA00022729"/>
    </source>
</evidence>
<name>B3PGW4_CELJU</name>
<dbReference type="HOGENOM" id="CLU_002616_1_1_6"/>
<dbReference type="InterPro" id="IPR013783">
    <property type="entry name" value="Ig-like_fold"/>
</dbReference>
<proteinExistence type="predicted"/>
<dbReference type="InterPro" id="IPR034641">
    <property type="entry name" value="RGL11"/>
</dbReference>
<dbReference type="GO" id="GO:0004553">
    <property type="term" value="F:hydrolase activity, hydrolyzing O-glycosyl compounds"/>
    <property type="evidence" value="ECO:0007669"/>
    <property type="project" value="InterPro"/>
</dbReference>
<dbReference type="CDD" id="cd10318">
    <property type="entry name" value="RGL11"/>
    <property type="match status" value="1"/>
</dbReference>
<feature type="domain" description="CBM2" evidence="8">
    <location>
        <begin position="779"/>
        <end position="881"/>
    </location>
</feature>
<dbReference type="STRING" id="498211.CJA_3559"/>
<evidence type="ECO:0000256" key="4">
    <source>
        <dbReference type="ARBA" id="ARBA00023277"/>
    </source>
</evidence>
<dbReference type="InterPro" id="IPR018366">
    <property type="entry name" value="CBM2_CS"/>
</dbReference>
<dbReference type="SUPFAM" id="SSF49265">
    <property type="entry name" value="Fibronectin type III"/>
    <property type="match status" value="1"/>
</dbReference>
<dbReference type="InterPro" id="IPR036116">
    <property type="entry name" value="FN3_sf"/>
</dbReference>
<keyword evidence="4" id="KW-0119">Carbohydrate metabolism</keyword>
<dbReference type="GO" id="GO:0030247">
    <property type="term" value="F:polysaccharide binding"/>
    <property type="evidence" value="ECO:0007669"/>
    <property type="project" value="UniProtKB-UniRule"/>
</dbReference>
<sequence>MKITMQGKEPSRSPLWRPQNRSLFHRLCKQVLALGCSVLLAAPAFAARQAEYLDRGVVALPSGSGIYIGWRMLGDDPANIGFHVYRNGTRITSSPITNSTNYFDASGSSSAAYTVRPVVNGVEQAANPAKATWSNPYWLVNLNRPAGGTTPSGEAYSYSPNDLSVGDLDGDGQYDIIVKWEPSNAKDNSQSGYTGNVYVDAYRLNGSQLWRIDLGRNIRAGAHYTQFIVYDLDGDGKAEVAMKTAPGTRDAAGNVLGGSNANTDYRNASGYVLSGAEYLTIFNGQTGVAMATTDYVPARGTVSSWGDNYGNRVDRFLAGVAYLDGQRPSLVMARGYYTRAVVVAWDWRNGSLSRRWTFDSNSGGNSAAAGQGAHSLTIGDVDQDGRDEIVYGAATINDNGTLLYSTGLGHGDALHLGDFNPNRPGLEVFMVHESPSSYGQHGIEMHDARTGAIVWSVQGGGDIGRGVTMDVDPRYPGNESWASTGGLYSATGQQITTSKPASINFGVWWDADLLREQLNNTMIDKWNYSNNTSSRLLTAYNYGAASNNGTKATPGLSADLFGDWREEVIWRHDNNSQLLIFSTTAVTTHKLRTLMHDTQYRTAIAWQNVAYNQPPHPSFFLGDGMATPAAPDIYFVGTNPNGGSTGSSSSSSSSSVAAPQVNLSGVAGNGQVSLSWTVNGSINGIEIYRDTDADPAGRTRIASLSASTRSYTATGLTNGQPYWFWVKYTGADGTAYNSNAFNATPVGAATSSSSSVASSSSSSSSSSVASSAVSSSSAASGGSGSCSYVITNNWGSGFTGAIRITNRGSSAINGWNVSWTYSGNTRISNSWNATVSGSNPYSAANLGWNATIQPGQTVEFGFQGTYSGSTETPVISGSVCN</sequence>
<feature type="domain" description="Fibronectin type-III" evidence="7">
    <location>
        <begin position="655"/>
        <end position="749"/>
    </location>
</feature>